<evidence type="ECO:0000256" key="6">
    <source>
        <dbReference type="ARBA" id="ARBA00022723"/>
    </source>
</evidence>
<dbReference type="GO" id="GO:0008168">
    <property type="term" value="F:methyltransferase activity"/>
    <property type="evidence" value="ECO:0007669"/>
    <property type="project" value="UniProtKB-KW"/>
</dbReference>
<dbReference type="PANTHER" id="PTHR31009">
    <property type="entry name" value="S-ADENOSYL-L-METHIONINE:CARBOXYL METHYLTRANSFERASE FAMILY PROTEIN"/>
    <property type="match status" value="1"/>
</dbReference>
<keyword evidence="5" id="KW-0808">Transferase</keyword>
<dbReference type="GO" id="GO:0032259">
    <property type="term" value="P:methylation"/>
    <property type="evidence" value="ECO:0007669"/>
    <property type="project" value="UniProtKB-KW"/>
</dbReference>
<dbReference type="OMA" id="MEPLMAC"/>
<sequence length="206" mass="23272">MNVRTVLHMKGGEDNASYAKNSSIQSLVSKKAKHALEKNIQQFCRLNLPSKECIIVGDLGCASGPNTLASVKEIIELIDSESRNMNYGLPYIQVFLNDLESNDFNSIFKSLPLSYDNLEKYGRQSGSCFIAAMPGSFCGRLFPDHSIHFIHSSFSLHWLSQVRILTLGCNLQIKDSSRVHFAINPFSIYHKYYSDFTHKKNSKRAK</sequence>
<evidence type="ECO:0000256" key="2">
    <source>
        <dbReference type="ARBA" id="ARBA00004913"/>
    </source>
</evidence>
<gene>
    <name evidence="8" type="ORF">GSCOC_T00035110001</name>
</gene>
<dbReference type="Pfam" id="PF03492">
    <property type="entry name" value="Methyltransf_7"/>
    <property type="match status" value="1"/>
</dbReference>
<keyword evidence="6" id="KW-0479">Metal-binding</keyword>
<comment type="cofactor">
    <cofactor evidence="1">
        <name>Mg(2+)</name>
        <dbReference type="ChEBI" id="CHEBI:18420"/>
    </cofactor>
</comment>
<dbReference type="InParanoid" id="A0A068UUB0"/>
<keyword evidence="7" id="KW-0460">Magnesium</keyword>
<keyword evidence="4" id="KW-0489">Methyltransferase</keyword>
<comment type="pathway">
    <text evidence="2">Alkaloid biosynthesis.</text>
</comment>
<dbReference type="InterPro" id="IPR042086">
    <property type="entry name" value="MeTrfase_capping"/>
</dbReference>
<evidence type="ECO:0000256" key="7">
    <source>
        <dbReference type="ARBA" id="ARBA00022842"/>
    </source>
</evidence>
<evidence type="ECO:0000313" key="9">
    <source>
        <dbReference type="Proteomes" id="UP000295252"/>
    </source>
</evidence>
<keyword evidence="9" id="KW-1185">Reference proteome</keyword>
<dbReference type="EMBL" id="HG739144">
    <property type="protein sequence ID" value="CDP11844.1"/>
    <property type="molecule type" value="Genomic_DNA"/>
</dbReference>
<dbReference type="AlphaFoldDB" id="A0A068UUB0"/>
<name>A0A068UUB0_COFCA</name>
<dbReference type="Gene3D" id="1.10.1200.270">
    <property type="entry name" value="Methyltransferase, alpha-helical capping domain"/>
    <property type="match status" value="1"/>
</dbReference>
<dbReference type="Gramene" id="CDP11844">
    <property type="protein sequence ID" value="CDP11844"/>
    <property type="gene ID" value="GSCOC_T00035110001"/>
</dbReference>
<protein>
    <recommendedName>
        <fullName evidence="10">Jasmonate O-methyltransferase</fullName>
    </recommendedName>
</protein>
<dbReference type="SUPFAM" id="SSF53335">
    <property type="entry name" value="S-adenosyl-L-methionine-dependent methyltransferases"/>
    <property type="match status" value="1"/>
</dbReference>
<evidence type="ECO:0000256" key="1">
    <source>
        <dbReference type="ARBA" id="ARBA00001946"/>
    </source>
</evidence>
<evidence type="ECO:0000256" key="4">
    <source>
        <dbReference type="ARBA" id="ARBA00022603"/>
    </source>
</evidence>
<dbReference type="InterPro" id="IPR005299">
    <property type="entry name" value="MeTrfase_7"/>
</dbReference>
<evidence type="ECO:0000256" key="3">
    <source>
        <dbReference type="ARBA" id="ARBA00007967"/>
    </source>
</evidence>
<dbReference type="OrthoDB" id="1523883at2759"/>
<evidence type="ECO:0008006" key="10">
    <source>
        <dbReference type="Google" id="ProtNLM"/>
    </source>
</evidence>
<proteinExistence type="inferred from homology"/>
<organism evidence="8 9">
    <name type="scientific">Coffea canephora</name>
    <name type="common">Robusta coffee</name>
    <dbReference type="NCBI Taxonomy" id="49390"/>
    <lineage>
        <taxon>Eukaryota</taxon>
        <taxon>Viridiplantae</taxon>
        <taxon>Streptophyta</taxon>
        <taxon>Embryophyta</taxon>
        <taxon>Tracheophyta</taxon>
        <taxon>Spermatophyta</taxon>
        <taxon>Magnoliopsida</taxon>
        <taxon>eudicotyledons</taxon>
        <taxon>Gunneridae</taxon>
        <taxon>Pentapetalae</taxon>
        <taxon>asterids</taxon>
        <taxon>lamiids</taxon>
        <taxon>Gentianales</taxon>
        <taxon>Rubiaceae</taxon>
        <taxon>Ixoroideae</taxon>
        <taxon>Gardenieae complex</taxon>
        <taxon>Bertiereae - Coffeeae clade</taxon>
        <taxon>Coffeeae</taxon>
        <taxon>Coffea</taxon>
    </lineage>
</organism>
<dbReference type="InterPro" id="IPR029063">
    <property type="entry name" value="SAM-dependent_MTases_sf"/>
</dbReference>
<dbReference type="PhylomeDB" id="A0A068UUB0"/>
<evidence type="ECO:0000256" key="5">
    <source>
        <dbReference type="ARBA" id="ARBA00022679"/>
    </source>
</evidence>
<dbReference type="GO" id="GO:0046872">
    <property type="term" value="F:metal ion binding"/>
    <property type="evidence" value="ECO:0007669"/>
    <property type="project" value="UniProtKB-KW"/>
</dbReference>
<reference evidence="9" key="1">
    <citation type="journal article" date="2014" name="Science">
        <title>The coffee genome provides insight into the convergent evolution of caffeine biosynthesis.</title>
        <authorList>
            <person name="Denoeud F."/>
            <person name="Carretero-Paulet L."/>
            <person name="Dereeper A."/>
            <person name="Droc G."/>
            <person name="Guyot R."/>
            <person name="Pietrella M."/>
            <person name="Zheng C."/>
            <person name="Alberti A."/>
            <person name="Anthony F."/>
            <person name="Aprea G."/>
            <person name="Aury J.M."/>
            <person name="Bento P."/>
            <person name="Bernard M."/>
            <person name="Bocs S."/>
            <person name="Campa C."/>
            <person name="Cenci A."/>
            <person name="Combes M.C."/>
            <person name="Crouzillat D."/>
            <person name="Da Silva C."/>
            <person name="Daddiego L."/>
            <person name="De Bellis F."/>
            <person name="Dussert S."/>
            <person name="Garsmeur O."/>
            <person name="Gayraud T."/>
            <person name="Guignon V."/>
            <person name="Jahn K."/>
            <person name="Jamilloux V."/>
            <person name="Joet T."/>
            <person name="Labadie K."/>
            <person name="Lan T."/>
            <person name="Leclercq J."/>
            <person name="Lepelley M."/>
            <person name="Leroy T."/>
            <person name="Li L.T."/>
            <person name="Librado P."/>
            <person name="Lopez L."/>
            <person name="Munoz A."/>
            <person name="Noel B."/>
            <person name="Pallavicini A."/>
            <person name="Perrotta G."/>
            <person name="Poncet V."/>
            <person name="Pot D."/>
            <person name="Priyono X."/>
            <person name="Rigoreau M."/>
            <person name="Rouard M."/>
            <person name="Rozas J."/>
            <person name="Tranchant-Dubreuil C."/>
            <person name="VanBuren R."/>
            <person name="Zhang Q."/>
            <person name="Andrade A.C."/>
            <person name="Argout X."/>
            <person name="Bertrand B."/>
            <person name="de Kochko A."/>
            <person name="Graziosi G."/>
            <person name="Henry R.J."/>
            <person name="Jayarama X."/>
            <person name="Ming R."/>
            <person name="Nagai C."/>
            <person name="Rounsley S."/>
            <person name="Sankoff D."/>
            <person name="Giuliano G."/>
            <person name="Albert V.A."/>
            <person name="Wincker P."/>
            <person name="Lashermes P."/>
        </authorList>
    </citation>
    <scope>NUCLEOTIDE SEQUENCE [LARGE SCALE GENOMIC DNA]</scope>
    <source>
        <strain evidence="9">cv. DH200-94</strain>
    </source>
</reference>
<evidence type="ECO:0000313" key="8">
    <source>
        <dbReference type="EMBL" id="CDP11844.1"/>
    </source>
</evidence>
<comment type="similarity">
    <text evidence="3">Belongs to the methyltransferase superfamily. Type-7 methyltransferase family.</text>
</comment>
<dbReference type="Proteomes" id="UP000295252">
    <property type="component" value="Chromosome VII"/>
</dbReference>
<dbReference type="Gene3D" id="3.40.50.150">
    <property type="entry name" value="Vaccinia Virus protein VP39"/>
    <property type="match status" value="1"/>
</dbReference>
<accession>A0A068UUB0</accession>